<keyword evidence="1" id="KW-1133">Transmembrane helix</keyword>
<comment type="caution">
    <text evidence="2">The sequence shown here is derived from an EMBL/GenBank/DDBJ whole genome shotgun (WGS) entry which is preliminary data.</text>
</comment>
<proteinExistence type="predicted"/>
<protein>
    <submittedName>
        <fullName evidence="2">Uncharacterized protein</fullName>
    </submittedName>
</protein>
<evidence type="ECO:0000313" key="3">
    <source>
        <dbReference type="Proteomes" id="UP000593577"/>
    </source>
</evidence>
<dbReference type="EMBL" id="JABFAA010000002">
    <property type="protein sequence ID" value="MBA0676744.1"/>
    <property type="molecule type" value="Genomic_DNA"/>
</dbReference>
<accession>A0A7J8WPY5</accession>
<dbReference type="Proteomes" id="UP000593577">
    <property type="component" value="Unassembled WGS sequence"/>
</dbReference>
<organism evidence="2 3">
    <name type="scientific">Gossypium aridum</name>
    <name type="common">American cotton</name>
    <name type="synonym">Erioxylum aridum</name>
    <dbReference type="NCBI Taxonomy" id="34290"/>
    <lineage>
        <taxon>Eukaryota</taxon>
        <taxon>Viridiplantae</taxon>
        <taxon>Streptophyta</taxon>
        <taxon>Embryophyta</taxon>
        <taxon>Tracheophyta</taxon>
        <taxon>Spermatophyta</taxon>
        <taxon>Magnoliopsida</taxon>
        <taxon>eudicotyledons</taxon>
        <taxon>Gunneridae</taxon>
        <taxon>Pentapetalae</taxon>
        <taxon>rosids</taxon>
        <taxon>malvids</taxon>
        <taxon>Malvales</taxon>
        <taxon>Malvaceae</taxon>
        <taxon>Malvoideae</taxon>
        <taxon>Gossypium</taxon>
    </lineage>
</organism>
<keyword evidence="1" id="KW-0812">Transmembrane</keyword>
<keyword evidence="1" id="KW-0472">Membrane</keyword>
<sequence length="38" mass="4485">MIDYFLLLVGMMFQLVALGSVMPSLWKKRDFYQNLTSK</sequence>
<name>A0A7J8WPY5_GOSAI</name>
<gene>
    <name evidence="2" type="ORF">Goari_018206</name>
</gene>
<keyword evidence="3" id="KW-1185">Reference proteome</keyword>
<reference evidence="2 3" key="1">
    <citation type="journal article" date="2019" name="Genome Biol. Evol.">
        <title>Insights into the evolution of the New World diploid cottons (Gossypium, subgenus Houzingenia) based on genome sequencing.</title>
        <authorList>
            <person name="Grover C.E."/>
            <person name="Arick M.A. 2nd"/>
            <person name="Thrash A."/>
            <person name="Conover J.L."/>
            <person name="Sanders W.S."/>
            <person name="Peterson D.G."/>
            <person name="Frelichowski J.E."/>
            <person name="Scheffler J.A."/>
            <person name="Scheffler B.E."/>
            <person name="Wendel J.F."/>
        </authorList>
    </citation>
    <scope>NUCLEOTIDE SEQUENCE [LARGE SCALE GENOMIC DNA]</scope>
    <source>
        <strain evidence="2">185</strain>
        <tissue evidence="2">Leaf</tissue>
    </source>
</reference>
<evidence type="ECO:0000256" key="1">
    <source>
        <dbReference type="SAM" id="Phobius"/>
    </source>
</evidence>
<feature type="transmembrane region" description="Helical" evidence="1">
    <location>
        <begin position="6"/>
        <end position="26"/>
    </location>
</feature>
<evidence type="ECO:0000313" key="2">
    <source>
        <dbReference type="EMBL" id="MBA0676744.1"/>
    </source>
</evidence>
<dbReference type="AlphaFoldDB" id="A0A7J8WPY5"/>